<feature type="domain" description="IPT/TIG" evidence="1">
    <location>
        <begin position="5"/>
        <end position="87"/>
    </location>
</feature>
<dbReference type="InterPro" id="IPR002909">
    <property type="entry name" value="IPT_dom"/>
</dbReference>
<evidence type="ECO:0000313" key="3">
    <source>
        <dbReference type="Proteomes" id="UP000694257"/>
    </source>
</evidence>
<organism evidence="2 3">
    <name type="scientific">Nocardia iowensis</name>
    <dbReference type="NCBI Taxonomy" id="204891"/>
    <lineage>
        <taxon>Bacteria</taxon>
        <taxon>Bacillati</taxon>
        <taxon>Actinomycetota</taxon>
        <taxon>Actinomycetes</taxon>
        <taxon>Mycobacteriales</taxon>
        <taxon>Nocardiaceae</taxon>
        <taxon>Nocardia</taxon>
    </lineage>
</organism>
<dbReference type="Pfam" id="PF01833">
    <property type="entry name" value="TIG"/>
    <property type="match status" value="1"/>
</dbReference>
<sequence length="151" mass="16616">MFTAVIKGLYPAMVQESGGEKVTVTGFGFTGASRVFFRNHHYPKRPEHDVQDYTVDDDWHITLTTPKTPDRGPYDVYVVVDNQESTTPLVETTASDGDSMRNTGTGGITRVTVPSAANQIHVGATPGRGGIGHEYWNVDWSQEPDVVSFDR</sequence>
<evidence type="ECO:0000259" key="1">
    <source>
        <dbReference type="Pfam" id="PF01833"/>
    </source>
</evidence>
<protein>
    <submittedName>
        <fullName evidence="2">IPT/TIG domain-containing protein</fullName>
    </submittedName>
</protein>
<accession>A0ABX8RKY3</accession>
<gene>
    <name evidence="2" type="ORF">KV110_33290</name>
</gene>
<proteinExistence type="predicted"/>
<dbReference type="RefSeq" id="WP_218471122.1">
    <property type="nucleotide sequence ID" value="NZ_BAABJN010000006.1"/>
</dbReference>
<evidence type="ECO:0000313" key="2">
    <source>
        <dbReference type="EMBL" id="QXN90250.1"/>
    </source>
</evidence>
<dbReference type="CDD" id="cd00102">
    <property type="entry name" value="IPT"/>
    <property type="match status" value="1"/>
</dbReference>
<dbReference type="Proteomes" id="UP000694257">
    <property type="component" value="Chromosome"/>
</dbReference>
<name>A0ABX8RKY3_NOCIO</name>
<reference evidence="2 3" key="1">
    <citation type="submission" date="2021-07" db="EMBL/GenBank/DDBJ databases">
        <title>Whole Genome Sequence of Nocardia Iowensis.</title>
        <authorList>
            <person name="Lamm A."/>
            <person name="Collins-Fairclough A.M."/>
            <person name="Bunk B."/>
            <person name="Sproer C."/>
        </authorList>
    </citation>
    <scope>NUCLEOTIDE SEQUENCE [LARGE SCALE GENOMIC DNA]</scope>
    <source>
        <strain evidence="2 3">NRRL 5646</strain>
    </source>
</reference>
<keyword evidence="3" id="KW-1185">Reference proteome</keyword>
<dbReference type="EMBL" id="CP078145">
    <property type="protein sequence ID" value="QXN90250.1"/>
    <property type="molecule type" value="Genomic_DNA"/>
</dbReference>